<reference evidence="3 4" key="1">
    <citation type="submission" date="2020-05" db="EMBL/GenBank/DDBJ databases">
        <title>Identification and distribution of gene clusters putatively required for synthesis of sphingolipid metabolism inhibitors in phylogenetically diverse species of the filamentous fungus Fusarium.</title>
        <authorList>
            <person name="Kim H.-S."/>
            <person name="Busman M."/>
            <person name="Brown D.W."/>
            <person name="Divon H."/>
            <person name="Uhlig S."/>
            <person name="Proctor R.H."/>
        </authorList>
    </citation>
    <scope>NUCLEOTIDE SEQUENCE [LARGE SCALE GENOMIC DNA]</scope>
    <source>
        <strain evidence="3 4">NRRL 66333</strain>
    </source>
</reference>
<dbReference type="SMART" id="SM00028">
    <property type="entry name" value="TPR"/>
    <property type="match status" value="3"/>
</dbReference>
<dbReference type="PANTHER" id="PTHR45641">
    <property type="entry name" value="TETRATRICOPEPTIDE REPEAT PROTEIN (AFU_ORTHOLOGUE AFUA_6G03870)"/>
    <property type="match status" value="1"/>
</dbReference>
<evidence type="ECO:0000313" key="4">
    <source>
        <dbReference type="Proteomes" id="UP000547976"/>
    </source>
</evidence>
<dbReference type="OrthoDB" id="1658288at2759"/>
<dbReference type="Proteomes" id="UP000547976">
    <property type="component" value="Unassembled WGS sequence"/>
</dbReference>
<dbReference type="RefSeq" id="XP_036536595.1">
    <property type="nucleotide sequence ID" value="XM_036686271.1"/>
</dbReference>
<organism evidence="3 4">
    <name type="scientific">Gibberella subglutinans</name>
    <name type="common">Fusarium subglutinans</name>
    <dbReference type="NCBI Taxonomy" id="42677"/>
    <lineage>
        <taxon>Eukaryota</taxon>
        <taxon>Fungi</taxon>
        <taxon>Dikarya</taxon>
        <taxon>Ascomycota</taxon>
        <taxon>Pezizomycotina</taxon>
        <taxon>Sordariomycetes</taxon>
        <taxon>Hypocreomycetidae</taxon>
        <taxon>Hypocreales</taxon>
        <taxon>Nectriaceae</taxon>
        <taxon>Fusarium</taxon>
        <taxon>Fusarium fujikuroi species complex</taxon>
    </lineage>
</organism>
<name>A0A8H5PS95_GIBSU</name>
<dbReference type="GeneID" id="59320989"/>
<evidence type="ECO:0000313" key="3">
    <source>
        <dbReference type="EMBL" id="KAF5602082.1"/>
    </source>
</evidence>
<dbReference type="AlphaFoldDB" id="A0A8H5PS95"/>
<keyword evidence="1" id="KW-0677">Repeat</keyword>
<protein>
    <submittedName>
        <fullName evidence="3">Calcium-independent phospholipase A2-gamma</fullName>
    </submittedName>
</protein>
<dbReference type="Gene3D" id="1.25.40.10">
    <property type="entry name" value="Tetratricopeptide repeat domain"/>
    <property type="match status" value="1"/>
</dbReference>
<dbReference type="InterPro" id="IPR019734">
    <property type="entry name" value="TPR_rpt"/>
</dbReference>
<keyword evidence="2" id="KW-0802">TPR repeat</keyword>
<dbReference type="InterPro" id="IPR011990">
    <property type="entry name" value="TPR-like_helical_dom_sf"/>
</dbReference>
<gene>
    <name evidence="3" type="ORF">FSUBG_7917</name>
</gene>
<evidence type="ECO:0000256" key="1">
    <source>
        <dbReference type="ARBA" id="ARBA00022737"/>
    </source>
</evidence>
<evidence type="ECO:0000256" key="2">
    <source>
        <dbReference type="ARBA" id="ARBA00022803"/>
    </source>
</evidence>
<dbReference type="SUPFAM" id="SSF48452">
    <property type="entry name" value="TPR-like"/>
    <property type="match status" value="1"/>
</dbReference>
<dbReference type="EMBL" id="JAAOAV010000103">
    <property type="protein sequence ID" value="KAF5602082.1"/>
    <property type="molecule type" value="Genomic_DNA"/>
</dbReference>
<keyword evidence="4" id="KW-1185">Reference proteome</keyword>
<proteinExistence type="predicted"/>
<dbReference type="Pfam" id="PF13374">
    <property type="entry name" value="TPR_10"/>
    <property type="match status" value="1"/>
</dbReference>
<sequence length="161" mass="18523">MEKLILLDELGKCYNYAGEYEKAIASLDMGIDAAESKIAKDGPLLIGIKNNLAYAYEQKGEHKKSITLLEETLPIQQRKILGKTHFDTLKIQVYLIEQYCKIKEFTKAIALLEELVPIQRKVLGQIHKKTTSSENYLAELYLENRNVYTALKLYEHIISMR</sequence>
<accession>A0A8H5PS95</accession>
<comment type="caution">
    <text evidence="3">The sequence shown here is derived from an EMBL/GenBank/DDBJ whole genome shotgun (WGS) entry which is preliminary data.</text>
</comment>